<reference evidence="1 6" key="3">
    <citation type="submission" date="2020-06" db="EMBL/GenBank/DDBJ databases">
        <title>Crossreactivity between MHC class I-restricted antigens from cancer cells and an enterococcal bacteriophage.</title>
        <authorList>
            <person name="Fluckiger A."/>
            <person name="Daillere R."/>
            <person name="Sassi M."/>
            <person name="Cattoir V."/>
            <person name="Kroemer G."/>
            <person name="Zitvogel L."/>
        </authorList>
    </citation>
    <scope>NUCLEOTIDE SEQUENCE [LARGE SCALE GENOMIC DNA]</scope>
    <source>
        <strain evidence="1 6">EG4</strain>
    </source>
</reference>
<dbReference type="AlphaFoldDB" id="A0A366U3G8"/>
<dbReference type="SFLD" id="SFLDG01129">
    <property type="entry name" value="C1.5:_HAD__Beta-PGM__Phosphata"/>
    <property type="match status" value="1"/>
</dbReference>
<dbReference type="Gene3D" id="1.10.150.240">
    <property type="entry name" value="Putative phosphatase, domain 2"/>
    <property type="match status" value="1"/>
</dbReference>
<evidence type="ECO:0000313" key="2">
    <source>
        <dbReference type="EMBL" id="MXS26915.1"/>
    </source>
</evidence>
<dbReference type="EMBL" id="WVTI01000012">
    <property type="protein sequence ID" value="MXS26915.1"/>
    <property type="molecule type" value="Genomic_DNA"/>
</dbReference>
<dbReference type="InterPro" id="IPR023198">
    <property type="entry name" value="PGP-like_dom2"/>
</dbReference>
<dbReference type="CDD" id="cd07505">
    <property type="entry name" value="HAD_BPGM-like"/>
    <property type="match status" value="1"/>
</dbReference>
<dbReference type="GO" id="GO:0016787">
    <property type="term" value="F:hydrolase activity"/>
    <property type="evidence" value="ECO:0007669"/>
    <property type="project" value="UniProtKB-KW"/>
</dbReference>
<dbReference type="SFLD" id="SFLDS00003">
    <property type="entry name" value="Haloacid_Dehalogenase"/>
    <property type="match status" value="1"/>
</dbReference>
<dbReference type="Proteomes" id="UP000516696">
    <property type="component" value="Chromosome"/>
</dbReference>
<dbReference type="EMBL" id="CP050485">
    <property type="protein sequence ID" value="QOG26302.1"/>
    <property type="molecule type" value="Genomic_DNA"/>
</dbReference>
<dbReference type="NCBIfam" id="TIGR01509">
    <property type="entry name" value="HAD-SF-IA-v3"/>
    <property type="match status" value="1"/>
</dbReference>
<dbReference type="InterPro" id="IPR006439">
    <property type="entry name" value="HAD-SF_hydro_IA"/>
</dbReference>
<dbReference type="RefSeq" id="WP_003127338.1">
    <property type="nucleotide sequence ID" value="NZ_BTSN01000011.1"/>
</dbReference>
<reference evidence="2 4" key="1">
    <citation type="submission" date="2019-04" db="EMBL/GenBank/DDBJ databases">
        <title>Step-wise assembly of the neonatal virome modulated by breast feeding.</title>
        <authorList>
            <person name="Liang G."/>
            <person name="Bushman F."/>
        </authorList>
    </citation>
    <scope>NUCLEOTIDE SEQUENCE [LARGE SCALE GENOMIC DNA]</scope>
    <source>
        <strain evidence="2 4">E3404</strain>
    </source>
</reference>
<dbReference type="InterPro" id="IPR023214">
    <property type="entry name" value="HAD_sf"/>
</dbReference>
<evidence type="ECO:0000313" key="3">
    <source>
        <dbReference type="EMBL" id="QOG26302.1"/>
    </source>
</evidence>
<accession>A0A366U3G8</accession>
<evidence type="ECO:0000313" key="6">
    <source>
        <dbReference type="Proteomes" id="UP000571857"/>
    </source>
</evidence>
<name>A0A366U3G8_ENTGA</name>
<dbReference type="Gene3D" id="3.40.50.1000">
    <property type="entry name" value="HAD superfamily/HAD-like"/>
    <property type="match status" value="1"/>
</dbReference>
<evidence type="ECO:0000313" key="4">
    <source>
        <dbReference type="Proteomes" id="UP000439965"/>
    </source>
</evidence>
<dbReference type="Proteomes" id="UP000439965">
    <property type="component" value="Unassembled WGS sequence"/>
</dbReference>
<dbReference type="NCBIfam" id="TIGR01549">
    <property type="entry name" value="HAD-SF-IA-v1"/>
    <property type="match status" value="1"/>
</dbReference>
<dbReference type="InterPro" id="IPR036412">
    <property type="entry name" value="HAD-like_sf"/>
</dbReference>
<dbReference type="EMBL" id="JABXJK010000050">
    <property type="protein sequence ID" value="MBA0972845.1"/>
    <property type="molecule type" value="Genomic_DNA"/>
</dbReference>
<dbReference type="Proteomes" id="UP000571857">
    <property type="component" value="Unassembled WGS sequence"/>
</dbReference>
<gene>
    <name evidence="3" type="ORF">EGM181_03010</name>
    <name evidence="2" type="ORF">GTI89_12685</name>
    <name evidence="1" type="ORF">HWH42_09685</name>
</gene>
<evidence type="ECO:0000313" key="1">
    <source>
        <dbReference type="EMBL" id="MBA0972845.1"/>
    </source>
</evidence>
<proteinExistence type="predicted"/>
<protein>
    <submittedName>
        <fullName evidence="1">HAD family phosphatase</fullName>
    </submittedName>
    <submittedName>
        <fullName evidence="2">HAD-IA family hydrolase</fullName>
    </submittedName>
</protein>
<reference evidence="3 5" key="2">
    <citation type="submission" date="2020-03" db="EMBL/GenBank/DDBJ databases">
        <title>Characterization of ganglioside-mimicking enterococci.</title>
        <authorList>
            <person name="Patry R.T."/>
            <person name="Nothaft H."/>
            <person name="Bridger R."/>
            <person name="Shajahan A."/>
            <person name="Huynh S."/>
            <person name="Sanchez S."/>
            <person name="Azadi P."/>
            <person name="Cooper K."/>
            <person name="Miller W.G."/>
            <person name="Parker C.T."/>
            <person name="Wells L."/>
            <person name="Szymanski C.M."/>
        </authorList>
    </citation>
    <scope>NUCLEOTIDE SEQUENCE [LARGE SCALE GENOMIC DNA]</scope>
    <source>
        <strain evidence="3 5">EGM181</strain>
    </source>
</reference>
<evidence type="ECO:0000313" key="5">
    <source>
        <dbReference type="Proteomes" id="UP000516696"/>
    </source>
</evidence>
<sequence length="224" mass="25064">MAELNGVIFDMDGLIFDTELLYYQATQIVADQMAIPYTKDVYLAYVGVSDEEVWAAYHERYDAAFGPETVDRFIQAAFDQTLLLFEQGQAALKPGVHDLLRYLDEKGIPRILASSNQRRVIDTLLDSAGLTQEFPEIVCFDDVVRAKPDPEIFEKAHNRLGVPKNQLVILEDSANGIHAAHAAGIPVIMVPDLVAPTSVIEEKVLHILPSLVEVPDYFEQAYTW</sequence>
<dbReference type="PANTHER" id="PTHR18901:SF38">
    <property type="entry name" value="PSEUDOURIDINE-5'-PHOSPHATASE"/>
    <property type="match status" value="1"/>
</dbReference>
<dbReference type="Pfam" id="PF13419">
    <property type="entry name" value="HAD_2"/>
    <property type="match status" value="1"/>
</dbReference>
<dbReference type="InterPro" id="IPR041492">
    <property type="entry name" value="HAD_2"/>
</dbReference>
<keyword evidence="2" id="KW-0378">Hydrolase</keyword>
<organism evidence="2 4">
    <name type="scientific">Enterococcus gallinarum</name>
    <dbReference type="NCBI Taxonomy" id="1353"/>
    <lineage>
        <taxon>Bacteria</taxon>
        <taxon>Bacillati</taxon>
        <taxon>Bacillota</taxon>
        <taxon>Bacilli</taxon>
        <taxon>Lactobacillales</taxon>
        <taxon>Enterococcaceae</taxon>
        <taxon>Enterococcus</taxon>
    </lineage>
</organism>
<dbReference type="PANTHER" id="PTHR18901">
    <property type="entry name" value="2-DEOXYGLUCOSE-6-PHOSPHATE PHOSPHATASE 2"/>
    <property type="match status" value="1"/>
</dbReference>
<dbReference type="SFLD" id="SFLDG01135">
    <property type="entry name" value="C1.5.6:_HAD__Beta-PGM__Phospha"/>
    <property type="match status" value="1"/>
</dbReference>
<dbReference type="SUPFAM" id="SSF56784">
    <property type="entry name" value="HAD-like"/>
    <property type="match status" value="1"/>
</dbReference>